<protein>
    <submittedName>
        <fullName evidence="2">Uncharacterized protein</fullName>
    </submittedName>
</protein>
<sequence length="196" mass="23179">HAPHPPPVSVIQRHTPHVYQHPHPHPHPPPGHEAFTSLVDVASAATALPVPRTEPKQDNKLPSHHQHQQHNQHPHHQDIRLQDRMARDMAMQKYHQHQQHQQMQQYQSLERDRRTQASYMERDRQIQMQQNRERERAMAAMQERHIALEHQNQLLHERHHMQHPQSSQSQETERRLVQGPAYSAAPKHRALTPLHT</sequence>
<feature type="non-terminal residue" evidence="2">
    <location>
        <position position="1"/>
    </location>
</feature>
<dbReference type="AlphaFoldDB" id="A0A1E1WS74"/>
<feature type="non-terminal residue" evidence="2">
    <location>
        <position position="196"/>
    </location>
</feature>
<dbReference type="OrthoDB" id="10258692at2759"/>
<evidence type="ECO:0000256" key="1">
    <source>
        <dbReference type="SAM" id="MobiDB-lite"/>
    </source>
</evidence>
<reference evidence="2" key="1">
    <citation type="submission" date="2015-09" db="EMBL/GenBank/DDBJ databases">
        <title>De novo assembly of Pectinophora gossypiella (Pink Bollworm) gut transcriptome.</title>
        <authorList>
            <person name="Tassone E.E."/>
        </authorList>
    </citation>
    <scope>NUCLEOTIDE SEQUENCE</scope>
</reference>
<feature type="region of interest" description="Disordered" evidence="1">
    <location>
        <begin position="52"/>
        <end position="79"/>
    </location>
</feature>
<feature type="compositionally biased region" description="Basic residues" evidence="1">
    <location>
        <begin position="62"/>
        <end position="74"/>
    </location>
</feature>
<proteinExistence type="predicted"/>
<accession>A0A1E1WS74</accession>
<name>A0A1E1WS74_PECGO</name>
<dbReference type="EMBL" id="GDQN01001161">
    <property type="protein sequence ID" value="JAT89893.1"/>
    <property type="molecule type" value="Transcribed_RNA"/>
</dbReference>
<gene>
    <name evidence="2" type="ORF">g.16713</name>
</gene>
<evidence type="ECO:0000313" key="2">
    <source>
        <dbReference type="EMBL" id="JAT89893.1"/>
    </source>
</evidence>
<feature type="region of interest" description="Disordered" evidence="1">
    <location>
        <begin position="158"/>
        <end position="196"/>
    </location>
</feature>
<organism evidence="2">
    <name type="scientific">Pectinophora gossypiella</name>
    <name type="common">Cotton pink bollworm</name>
    <name type="synonym">Depressaria gossypiella</name>
    <dbReference type="NCBI Taxonomy" id="13191"/>
    <lineage>
        <taxon>Eukaryota</taxon>
        <taxon>Metazoa</taxon>
        <taxon>Ecdysozoa</taxon>
        <taxon>Arthropoda</taxon>
        <taxon>Hexapoda</taxon>
        <taxon>Insecta</taxon>
        <taxon>Pterygota</taxon>
        <taxon>Neoptera</taxon>
        <taxon>Endopterygota</taxon>
        <taxon>Lepidoptera</taxon>
        <taxon>Glossata</taxon>
        <taxon>Ditrysia</taxon>
        <taxon>Gelechioidea</taxon>
        <taxon>Gelechiidae</taxon>
        <taxon>Apatetrinae</taxon>
        <taxon>Pectinophora</taxon>
    </lineage>
</organism>